<organism evidence="3 4">
    <name type="scientific">Prevotella lacticifex</name>
    <dbReference type="NCBI Taxonomy" id="2854755"/>
    <lineage>
        <taxon>Bacteria</taxon>
        <taxon>Pseudomonadati</taxon>
        <taxon>Bacteroidota</taxon>
        <taxon>Bacteroidia</taxon>
        <taxon>Bacteroidales</taxon>
        <taxon>Prevotellaceae</taxon>
        <taxon>Prevotella</taxon>
    </lineage>
</organism>
<evidence type="ECO:0000313" key="4">
    <source>
        <dbReference type="Proteomes" id="UP000825483"/>
    </source>
</evidence>
<evidence type="ECO:0000256" key="2">
    <source>
        <dbReference type="SAM" id="Phobius"/>
    </source>
</evidence>
<accession>A0A9R1C7S3</accession>
<dbReference type="EMBL" id="BPUB01000001">
    <property type="protein sequence ID" value="GJG57584.1"/>
    <property type="molecule type" value="Genomic_DNA"/>
</dbReference>
<dbReference type="Proteomes" id="UP000825483">
    <property type="component" value="Unassembled WGS sequence"/>
</dbReference>
<protein>
    <submittedName>
        <fullName evidence="3">Uncharacterized protein</fullName>
    </submittedName>
</protein>
<keyword evidence="2" id="KW-1133">Transmembrane helix</keyword>
<evidence type="ECO:0000313" key="3">
    <source>
        <dbReference type="EMBL" id="GJG57584.1"/>
    </source>
</evidence>
<feature type="coiled-coil region" evidence="1">
    <location>
        <begin position="35"/>
        <end position="73"/>
    </location>
</feature>
<proteinExistence type="predicted"/>
<name>A0A9R1C7S3_9BACT</name>
<gene>
    <name evidence="3" type="ORF">PRLR5076_04350</name>
</gene>
<comment type="caution">
    <text evidence="3">The sequence shown here is derived from an EMBL/GenBank/DDBJ whole genome shotgun (WGS) entry which is preliminary data.</text>
</comment>
<dbReference type="AlphaFoldDB" id="A0A9R1C7S3"/>
<keyword evidence="2" id="KW-0812">Transmembrane</keyword>
<keyword evidence="2" id="KW-0472">Membrane</keyword>
<keyword evidence="4" id="KW-1185">Reference proteome</keyword>
<keyword evidence="1" id="KW-0175">Coiled coil</keyword>
<evidence type="ECO:0000256" key="1">
    <source>
        <dbReference type="SAM" id="Coils"/>
    </source>
</evidence>
<sequence>MLIGVVGVFLYTGSTAVFGKVIGPLIVIVFILGMCAHEKNEMDKEEKEREEWNKNFQERLKREDDAARKIRIEEMRKKEERAREYE</sequence>
<feature type="transmembrane region" description="Helical" evidence="2">
    <location>
        <begin position="17"/>
        <end position="37"/>
    </location>
</feature>
<reference evidence="3" key="1">
    <citation type="journal article" date="2022" name="Int. J. Syst. Evol. Microbiol.">
        <title>Prevotella lacticifex sp. nov., isolated from the rumen of cows.</title>
        <authorList>
            <person name="Shinkai T."/>
            <person name="Ikeyama N."/>
            <person name="Kumagai M."/>
            <person name="Ohmori H."/>
            <person name="Sakamoto M."/>
            <person name="Ohkuma M."/>
            <person name="Mitsumori M."/>
        </authorList>
    </citation>
    <scope>NUCLEOTIDE SEQUENCE</scope>
    <source>
        <strain evidence="3">R5076</strain>
    </source>
</reference>